<dbReference type="AlphaFoldDB" id="A0A2L2X9Z4"/>
<protein>
    <submittedName>
        <fullName evidence="1">Nitrogenase</fullName>
    </submittedName>
</protein>
<organism evidence="1 2">
    <name type="scientific">Desulfocucumis palustris</name>
    <dbReference type="NCBI Taxonomy" id="1898651"/>
    <lineage>
        <taxon>Bacteria</taxon>
        <taxon>Bacillati</taxon>
        <taxon>Bacillota</taxon>
        <taxon>Clostridia</taxon>
        <taxon>Eubacteriales</taxon>
        <taxon>Desulfocucumaceae</taxon>
        <taxon>Desulfocucumis</taxon>
    </lineage>
</organism>
<gene>
    <name evidence="1" type="ORF">DCCM_2176</name>
</gene>
<dbReference type="InterPro" id="IPR014287">
    <property type="entry name" value="Nase_Fe-Fe_AnfO"/>
</dbReference>
<evidence type="ECO:0000313" key="2">
    <source>
        <dbReference type="Proteomes" id="UP000239549"/>
    </source>
</evidence>
<sequence length="214" mass="24242">MIMPKDIAVFVDKNGYAASLNEPGKLIVFRKKMGKWSTLREKEFSLENTLEMKELRRKMGEILFFLQDCKTIVGSTIVGIPYFELEKSHFSIWEYEGKALEMLDYVLEREEEAEGEKAVKGEIKVQTAPVEYAPGCYRISLKEIQEGGTGVTSKQALLPFLRKGRFYSLEILCSHIPPWLEAELTINSLDAGTEKTGAGDIRITISKKCCQNCN</sequence>
<keyword evidence="2" id="KW-1185">Reference proteome</keyword>
<evidence type="ECO:0000313" key="1">
    <source>
        <dbReference type="EMBL" id="GBF33079.1"/>
    </source>
</evidence>
<dbReference type="EMBL" id="BFAV01000073">
    <property type="protein sequence ID" value="GBF33079.1"/>
    <property type="molecule type" value="Genomic_DNA"/>
</dbReference>
<name>A0A2L2X9Z4_9FIRM</name>
<comment type="caution">
    <text evidence="1">The sequence shown here is derived from an EMBL/GenBank/DDBJ whole genome shotgun (WGS) entry which is preliminary data.</text>
</comment>
<dbReference type="Pfam" id="PF09582">
    <property type="entry name" value="AnfO_nitrog"/>
    <property type="match status" value="1"/>
</dbReference>
<proteinExistence type="predicted"/>
<accession>A0A2L2X9Z4</accession>
<dbReference type="Proteomes" id="UP000239549">
    <property type="component" value="Unassembled WGS sequence"/>
</dbReference>
<reference evidence="2" key="1">
    <citation type="submission" date="2018-02" db="EMBL/GenBank/DDBJ databases">
        <title>Genome sequence of Desulfocucumis palustris strain NAW-5.</title>
        <authorList>
            <person name="Watanabe M."/>
            <person name="Kojima H."/>
            <person name="Fukui M."/>
        </authorList>
    </citation>
    <scope>NUCLEOTIDE SEQUENCE [LARGE SCALE GENOMIC DNA]</scope>
    <source>
        <strain evidence="2">NAW-5</strain>
    </source>
</reference>